<keyword evidence="5" id="KW-0539">Nucleus</keyword>
<evidence type="ECO:0000313" key="9">
    <source>
        <dbReference type="EMBL" id="VVT55176.1"/>
    </source>
</evidence>
<proteinExistence type="inferred from homology"/>
<evidence type="ECO:0000313" key="10">
    <source>
        <dbReference type="Proteomes" id="UP000398389"/>
    </source>
</evidence>
<dbReference type="GO" id="GO:0005664">
    <property type="term" value="C:nuclear origin of replication recognition complex"/>
    <property type="evidence" value="ECO:0007669"/>
    <property type="project" value="TreeGrafter"/>
</dbReference>
<evidence type="ECO:0000259" key="8">
    <source>
        <dbReference type="Pfam" id="PF14629"/>
    </source>
</evidence>
<feature type="domain" description="Orc1-like AAA ATPase" evidence="7">
    <location>
        <begin position="180"/>
        <end position="348"/>
    </location>
</feature>
<evidence type="ECO:0000256" key="4">
    <source>
        <dbReference type="ARBA" id="ARBA00023125"/>
    </source>
</evidence>
<feature type="compositionally biased region" description="Basic and acidic residues" evidence="6">
    <location>
        <begin position="9"/>
        <end position="26"/>
    </location>
</feature>
<feature type="domain" description="Origin recognition complex subunit 4 C-terminal" evidence="8">
    <location>
        <begin position="418"/>
        <end position="679"/>
    </location>
</feature>
<reference evidence="9 10" key="1">
    <citation type="submission" date="2019-09" db="EMBL/GenBank/DDBJ databases">
        <authorList>
            <person name="Brejova B."/>
        </authorList>
    </citation>
    <scope>NUCLEOTIDE SEQUENCE [LARGE SCALE GENOMIC DNA]</scope>
</reference>
<dbReference type="Pfam" id="PF13191">
    <property type="entry name" value="AAA_16"/>
    <property type="match status" value="1"/>
</dbReference>
<keyword evidence="4" id="KW-0238">DNA-binding</keyword>
<feature type="region of interest" description="Disordered" evidence="6">
    <location>
        <begin position="1"/>
        <end position="42"/>
    </location>
</feature>
<feature type="compositionally biased region" description="Gly residues" evidence="6">
    <location>
        <begin position="608"/>
        <end position="626"/>
    </location>
</feature>
<dbReference type="InterPro" id="IPR032705">
    <property type="entry name" value="ORC4_C"/>
</dbReference>
<comment type="subcellular location">
    <subcellularLocation>
        <location evidence="1">Nucleus</location>
    </subcellularLocation>
</comment>
<dbReference type="InterPro" id="IPR027417">
    <property type="entry name" value="P-loop_NTPase"/>
</dbReference>
<dbReference type="Gene3D" id="3.40.50.300">
    <property type="entry name" value="P-loop containing nucleotide triphosphate hydrolases"/>
    <property type="match status" value="1"/>
</dbReference>
<dbReference type="GO" id="GO:0003688">
    <property type="term" value="F:DNA replication origin binding"/>
    <property type="evidence" value="ECO:0007669"/>
    <property type="project" value="TreeGrafter"/>
</dbReference>
<gene>
    <name evidence="9" type="ORF">SAPINGB_P004465</name>
</gene>
<feature type="region of interest" description="Disordered" evidence="6">
    <location>
        <begin position="608"/>
        <end position="641"/>
    </location>
</feature>
<dbReference type="InterPro" id="IPR041664">
    <property type="entry name" value="AAA_16"/>
</dbReference>
<evidence type="ECO:0000256" key="3">
    <source>
        <dbReference type="ARBA" id="ARBA00022705"/>
    </source>
</evidence>
<dbReference type="GO" id="GO:0006270">
    <property type="term" value="P:DNA replication initiation"/>
    <property type="evidence" value="ECO:0007669"/>
    <property type="project" value="TreeGrafter"/>
</dbReference>
<dbReference type="PANTHER" id="PTHR12087:SF0">
    <property type="entry name" value="ORIGIN RECOGNITION COMPLEX SUBUNIT 4"/>
    <property type="match status" value="1"/>
</dbReference>
<dbReference type="Proteomes" id="UP000398389">
    <property type="component" value="Unassembled WGS sequence"/>
</dbReference>
<keyword evidence="10" id="KW-1185">Reference proteome</keyword>
<evidence type="ECO:0000256" key="1">
    <source>
        <dbReference type="ARBA" id="ARBA00004123"/>
    </source>
</evidence>
<keyword evidence="3" id="KW-0235">DNA replication</keyword>
<evidence type="ECO:0000256" key="6">
    <source>
        <dbReference type="SAM" id="MobiDB-lite"/>
    </source>
</evidence>
<sequence length="692" mass="76514">MTDPVLDVSGKRRNPESADDQGKTEENVPSTPTKHRRKLSTNTMSEIVAVAPGSAFHKRLANFETQTLSGGSSTIGTGQNAFMNSEFPLLHPPPAQSLDSANDAIEYAISISKSPTKKLLNDKYNFDVLSRASPRKQKQIRTSFQNRLHTHHPKYFTELSKQASALVLDRLASSILPVPIVGMDTEYSTLYTLLQRTVAEGEGNSCVILGPRSTGKTLMVDTALRTLEKQYPSDFMVVRISGFAVTDDKMAIRELCRQIDSYLQRGPYKKQVNYETIEKKSISECLTSLLTLLYSDDDYDENKANREKPISVIIILEEVDRFATHSKQTLLYNLLDMAQSSKTPIAVVGVTPRINTRELFEKRVRSRFSQRIITTKRTKDINEFWNIASAGLRLYPTEFSPDTLSHNPQYQRYLSGQIPETAAHYTEFMEAWNNSLDTFYKDKSSNLYKILELVFFTTKDVRQFYDRMIYPLTLTDPLLSDLDIGLLEREQGGLADTQSFVEGLSELELSLLICAARVEIKYGSDTFNFNVVYDEYVQMATQLHKERRAALSRPTAGGDSRGGYRVWSREVARAAWERLEAMELVTYIEAGSNGTGMVFIAAEGGGGGGGGGGDEGGGSGSHGGGSSSNNNSNSNGGGGSVELTAVQAKPAVGSTKGAIVGDDIRMAKVDVSLMEIASIIGPDHVLRRWTRL</sequence>
<dbReference type="InterPro" id="IPR016527">
    <property type="entry name" value="ORC4"/>
</dbReference>
<dbReference type="PANTHER" id="PTHR12087">
    <property type="entry name" value="ORIGIN RECOGNITION COMPLEX SUBUNIT 4"/>
    <property type="match status" value="1"/>
</dbReference>
<organism evidence="9 10">
    <name type="scientific">Magnusiomyces paraingens</name>
    <dbReference type="NCBI Taxonomy" id="2606893"/>
    <lineage>
        <taxon>Eukaryota</taxon>
        <taxon>Fungi</taxon>
        <taxon>Dikarya</taxon>
        <taxon>Ascomycota</taxon>
        <taxon>Saccharomycotina</taxon>
        <taxon>Dipodascomycetes</taxon>
        <taxon>Dipodascales</taxon>
        <taxon>Dipodascaceae</taxon>
        <taxon>Magnusiomyces</taxon>
    </lineage>
</organism>
<evidence type="ECO:0000259" key="7">
    <source>
        <dbReference type="Pfam" id="PF13191"/>
    </source>
</evidence>
<dbReference type="OrthoDB" id="343623at2759"/>
<evidence type="ECO:0000256" key="5">
    <source>
        <dbReference type="ARBA" id="ARBA00023242"/>
    </source>
</evidence>
<dbReference type="Pfam" id="PF14629">
    <property type="entry name" value="ORC4_C"/>
    <property type="match status" value="1"/>
</dbReference>
<accession>A0A5E8BUL1</accession>
<dbReference type="RefSeq" id="XP_031855071.1">
    <property type="nucleotide sequence ID" value="XM_031999180.1"/>
</dbReference>
<dbReference type="SUPFAM" id="SSF52540">
    <property type="entry name" value="P-loop containing nucleoside triphosphate hydrolases"/>
    <property type="match status" value="1"/>
</dbReference>
<dbReference type="FunFam" id="3.40.50.300:FF:001499">
    <property type="entry name" value="Origin recognition complex subunit 4, putative"/>
    <property type="match status" value="1"/>
</dbReference>
<name>A0A5E8BUL1_9ASCO</name>
<evidence type="ECO:0000256" key="2">
    <source>
        <dbReference type="ARBA" id="ARBA00005334"/>
    </source>
</evidence>
<comment type="similarity">
    <text evidence="2">Belongs to the ORC4 family.</text>
</comment>
<dbReference type="AlphaFoldDB" id="A0A5E8BUL1"/>
<dbReference type="EMBL" id="CABVLU010000003">
    <property type="protein sequence ID" value="VVT55176.1"/>
    <property type="molecule type" value="Genomic_DNA"/>
</dbReference>
<protein>
    <submittedName>
        <fullName evidence="9">Uncharacterized protein</fullName>
    </submittedName>
</protein>
<dbReference type="GeneID" id="43583280"/>